<protein>
    <submittedName>
        <fullName evidence="1">Uncharacterized protein</fullName>
    </submittedName>
</protein>
<gene>
    <name evidence="1" type="ORF">JMJ56_29825</name>
</gene>
<dbReference type="EMBL" id="JAETWB010000051">
    <property type="protein sequence ID" value="MBL6082179.1"/>
    <property type="molecule type" value="Genomic_DNA"/>
</dbReference>
<evidence type="ECO:0000313" key="1">
    <source>
        <dbReference type="EMBL" id="MBL6082179.1"/>
    </source>
</evidence>
<dbReference type="RefSeq" id="WP_202835390.1">
    <property type="nucleotide sequence ID" value="NZ_JAETWB010000051.1"/>
</dbReference>
<reference evidence="1 2" key="1">
    <citation type="submission" date="2021-01" db="EMBL/GenBank/DDBJ databases">
        <title>Belnapia mucosa sp. nov. and Belnapia arida sp. nov., isolated from the Tabernas Desert (Almeria, Spain).</title>
        <authorList>
            <person name="Molina-Menor E."/>
            <person name="Vidal-Verdu A."/>
            <person name="Calonge A."/>
            <person name="Satari L."/>
            <person name="Pereto J."/>
            <person name="Porcar M."/>
        </authorList>
    </citation>
    <scope>NUCLEOTIDE SEQUENCE [LARGE SCALE GENOMIC DNA]</scope>
    <source>
        <strain evidence="1 2">T18</strain>
    </source>
</reference>
<sequence length="87" mass="9814">MPTLMIREDLTPDELRRLAKAERDLRVALCLLTIAAALDGLSREAAARMAGMDRQTLKGCTHCVQRHSVLSTRTVHEILMFRFPPLL</sequence>
<proteinExistence type="predicted"/>
<dbReference type="Proteomes" id="UP000660885">
    <property type="component" value="Unassembled WGS sequence"/>
</dbReference>
<accession>A0ABS1UDZ3</accession>
<organism evidence="1 2">
    <name type="scientific">Belnapia arida</name>
    <dbReference type="NCBI Taxonomy" id="2804533"/>
    <lineage>
        <taxon>Bacteria</taxon>
        <taxon>Pseudomonadati</taxon>
        <taxon>Pseudomonadota</taxon>
        <taxon>Alphaproteobacteria</taxon>
        <taxon>Acetobacterales</taxon>
        <taxon>Roseomonadaceae</taxon>
        <taxon>Belnapia</taxon>
    </lineage>
</organism>
<evidence type="ECO:0000313" key="2">
    <source>
        <dbReference type="Proteomes" id="UP000660885"/>
    </source>
</evidence>
<comment type="caution">
    <text evidence="1">The sequence shown here is derived from an EMBL/GenBank/DDBJ whole genome shotgun (WGS) entry which is preliminary data.</text>
</comment>
<keyword evidence="2" id="KW-1185">Reference proteome</keyword>
<name>A0ABS1UDZ3_9PROT</name>